<evidence type="ECO:0000313" key="3">
    <source>
        <dbReference type="EMBL" id="MBB6633552.1"/>
    </source>
</evidence>
<dbReference type="EMBL" id="JACJVQ010000005">
    <property type="protein sequence ID" value="MBB6633552.1"/>
    <property type="molecule type" value="Genomic_DNA"/>
</dbReference>
<dbReference type="AlphaFoldDB" id="A0A841SQT1"/>
<name>A0A841SQT1_9BACL</name>
<comment type="caution">
    <text evidence="3">The sequence shown here is derived from an EMBL/GenBank/DDBJ whole genome shotgun (WGS) entry which is preliminary data.</text>
</comment>
<accession>A0A841SQT1</accession>
<evidence type="ECO:0000256" key="2">
    <source>
        <dbReference type="SAM" id="SignalP"/>
    </source>
</evidence>
<feature type="compositionally biased region" description="Low complexity" evidence="1">
    <location>
        <begin position="26"/>
        <end position="76"/>
    </location>
</feature>
<reference evidence="3 4" key="1">
    <citation type="submission" date="2020-08" db="EMBL/GenBank/DDBJ databases">
        <title>Cohnella phylogeny.</title>
        <authorList>
            <person name="Dunlap C."/>
        </authorList>
    </citation>
    <scope>NUCLEOTIDE SEQUENCE [LARGE SCALE GENOMIC DNA]</scope>
    <source>
        <strain evidence="3 4">DSM 25241</strain>
    </source>
</reference>
<keyword evidence="2" id="KW-0732">Signal</keyword>
<sequence>MKRLGKNTAWTIGLLSMLLLASACSNDNNNAKNANATPSASASSSPTESSSASPEASPSASPSSSPSESPSASPSNEVKKLEGSGVYNGQVDNHSIEVEFNGEPTVFQIDSDVSEKISDWNEGIKVKFEYTEESIDSGGQTLKQLTIVAIEKQ</sequence>
<feature type="chain" id="PRO_5038898175" description="Lipoprotein" evidence="2">
    <location>
        <begin position="26"/>
        <end position="153"/>
    </location>
</feature>
<dbReference type="Proteomes" id="UP000535838">
    <property type="component" value="Unassembled WGS sequence"/>
</dbReference>
<feature type="signal peptide" evidence="2">
    <location>
        <begin position="1"/>
        <end position="25"/>
    </location>
</feature>
<evidence type="ECO:0000313" key="4">
    <source>
        <dbReference type="Proteomes" id="UP000535838"/>
    </source>
</evidence>
<keyword evidence="4" id="KW-1185">Reference proteome</keyword>
<dbReference type="RefSeq" id="WP_185118791.1">
    <property type="nucleotide sequence ID" value="NZ_JACJVQ010000005.1"/>
</dbReference>
<organism evidence="3 4">
    <name type="scientific">Cohnella thailandensis</name>
    <dbReference type="NCBI Taxonomy" id="557557"/>
    <lineage>
        <taxon>Bacteria</taxon>
        <taxon>Bacillati</taxon>
        <taxon>Bacillota</taxon>
        <taxon>Bacilli</taxon>
        <taxon>Bacillales</taxon>
        <taxon>Paenibacillaceae</taxon>
        <taxon>Cohnella</taxon>
    </lineage>
</organism>
<evidence type="ECO:0008006" key="5">
    <source>
        <dbReference type="Google" id="ProtNLM"/>
    </source>
</evidence>
<proteinExistence type="predicted"/>
<gene>
    <name evidence="3" type="ORF">H7B67_05490</name>
</gene>
<protein>
    <recommendedName>
        <fullName evidence="5">Lipoprotein</fullName>
    </recommendedName>
</protein>
<dbReference type="PROSITE" id="PS51257">
    <property type="entry name" value="PROKAR_LIPOPROTEIN"/>
    <property type="match status" value="1"/>
</dbReference>
<evidence type="ECO:0000256" key="1">
    <source>
        <dbReference type="SAM" id="MobiDB-lite"/>
    </source>
</evidence>
<feature type="region of interest" description="Disordered" evidence="1">
    <location>
        <begin position="26"/>
        <end position="92"/>
    </location>
</feature>